<accession>A0A1H4TI07</accession>
<evidence type="ECO:0000256" key="1">
    <source>
        <dbReference type="SAM" id="MobiDB-lite"/>
    </source>
</evidence>
<feature type="region of interest" description="Disordered" evidence="1">
    <location>
        <begin position="186"/>
        <end position="214"/>
    </location>
</feature>
<dbReference type="AlphaFoldDB" id="A0A1H4TI07"/>
<organism evidence="2 3">
    <name type="scientific">Nocardioides exalbidus</name>
    <dbReference type="NCBI Taxonomy" id="402596"/>
    <lineage>
        <taxon>Bacteria</taxon>
        <taxon>Bacillati</taxon>
        <taxon>Actinomycetota</taxon>
        <taxon>Actinomycetes</taxon>
        <taxon>Propionibacteriales</taxon>
        <taxon>Nocardioidaceae</taxon>
        <taxon>Nocardioides</taxon>
    </lineage>
</organism>
<sequence>MLAPMLRAVRRPLTLGALALVAVGALSGCGGIGQPKPYDSPGINGLVIPTPTPTPADFVDTVDNPWLALEPGSSRHYDVVDSGRTLGSIDAEVAEATEEVAGLDATVVRTTTDIDGETSVDTRFFAQDEDGNVWLVGADPATGDAWRAGEGGAEAGLAMPADPRLGDGWLAYVVPGLPQASTTIEDQSQQVVQTRESGSATTGSGEAGTTTRNMYEKGAGLVSVEDLDEGWIAVRD</sequence>
<reference evidence="3" key="1">
    <citation type="submission" date="2016-10" db="EMBL/GenBank/DDBJ databases">
        <authorList>
            <person name="Varghese N."/>
            <person name="Submissions S."/>
        </authorList>
    </citation>
    <scope>NUCLEOTIDE SEQUENCE [LARGE SCALE GENOMIC DNA]</scope>
    <source>
        <strain evidence="3">DSM 22017</strain>
    </source>
</reference>
<dbReference type="Proteomes" id="UP000198742">
    <property type="component" value="Unassembled WGS sequence"/>
</dbReference>
<feature type="compositionally biased region" description="Low complexity" evidence="1">
    <location>
        <begin position="194"/>
        <end position="212"/>
    </location>
</feature>
<evidence type="ECO:0000313" key="3">
    <source>
        <dbReference type="Proteomes" id="UP000198742"/>
    </source>
</evidence>
<dbReference type="PROSITE" id="PS51257">
    <property type="entry name" value="PROKAR_LIPOPROTEIN"/>
    <property type="match status" value="1"/>
</dbReference>
<name>A0A1H4TI07_9ACTN</name>
<dbReference type="STRING" id="402596.SAMN04489844_2523"/>
<evidence type="ECO:0000313" key="2">
    <source>
        <dbReference type="EMBL" id="SEC55908.1"/>
    </source>
</evidence>
<proteinExistence type="predicted"/>
<gene>
    <name evidence="2" type="ORF">SAMN04489844_2523</name>
</gene>
<protein>
    <submittedName>
        <fullName evidence="2">Uncharacterized protein</fullName>
    </submittedName>
</protein>
<keyword evidence="3" id="KW-1185">Reference proteome</keyword>
<dbReference type="EMBL" id="FNRT01000002">
    <property type="protein sequence ID" value="SEC55908.1"/>
    <property type="molecule type" value="Genomic_DNA"/>
</dbReference>